<proteinExistence type="predicted"/>
<evidence type="ECO:0000313" key="3">
    <source>
        <dbReference type="EMBL" id="QDU84077.1"/>
    </source>
</evidence>
<dbReference type="AlphaFoldDB" id="A0A518CXY9"/>
<dbReference type="EMBL" id="CP036290">
    <property type="protein sequence ID" value="QDU84077.1"/>
    <property type="molecule type" value="Genomic_DNA"/>
</dbReference>
<evidence type="ECO:0008006" key="5">
    <source>
        <dbReference type="Google" id="ProtNLM"/>
    </source>
</evidence>
<dbReference type="Proteomes" id="UP000319342">
    <property type="component" value="Chromosome"/>
</dbReference>
<feature type="chain" id="PRO_5021823848" description="PpiC domain-containing protein" evidence="2">
    <location>
        <begin position="23"/>
        <end position="627"/>
    </location>
</feature>
<protein>
    <recommendedName>
        <fullName evidence="5">PpiC domain-containing protein</fullName>
    </recommendedName>
</protein>
<reference evidence="3 4" key="1">
    <citation type="submission" date="2019-02" db="EMBL/GenBank/DDBJ databases">
        <title>Deep-cultivation of Planctomycetes and their phenomic and genomic characterization uncovers novel biology.</title>
        <authorList>
            <person name="Wiegand S."/>
            <person name="Jogler M."/>
            <person name="Boedeker C."/>
            <person name="Pinto D."/>
            <person name="Vollmers J."/>
            <person name="Rivas-Marin E."/>
            <person name="Kohn T."/>
            <person name="Peeters S.H."/>
            <person name="Heuer A."/>
            <person name="Rast P."/>
            <person name="Oberbeckmann S."/>
            <person name="Bunk B."/>
            <person name="Jeske O."/>
            <person name="Meyerdierks A."/>
            <person name="Storesund J.E."/>
            <person name="Kallscheuer N."/>
            <person name="Luecker S."/>
            <person name="Lage O.M."/>
            <person name="Pohl T."/>
            <person name="Merkel B.J."/>
            <person name="Hornburger P."/>
            <person name="Mueller R.-W."/>
            <person name="Bruemmer F."/>
            <person name="Labrenz M."/>
            <person name="Spormann A.M."/>
            <person name="Op den Camp H."/>
            <person name="Overmann J."/>
            <person name="Amann R."/>
            <person name="Jetten M.S.M."/>
            <person name="Mascher T."/>
            <person name="Medema M.H."/>
            <person name="Devos D.P."/>
            <person name="Kaster A.-K."/>
            <person name="Ovreas L."/>
            <person name="Rohde M."/>
            <person name="Galperin M.Y."/>
            <person name="Jogler C."/>
        </authorList>
    </citation>
    <scope>NUCLEOTIDE SEQUENCE [LARGE SCALE GENOMIC DNA]</scope>
    <source>
        <strain evidence="3 4">Pla163</strain>
    </source>
</reference>
<organism evidence="3 4">
    <name type="scientific">Rohdeia mirabilis</name>
    <dbReference type="NCBI Taxonomy" id="2528008"/>
    <lineage>
        <taxon>Bacteria</taxon>
        <taxon>Pseudomonadati</taxon>
        <taxon>Planctomycetota</taxon>
        <taxon>Planctomycetia</taxon>
        <taxon>Planctomycetia incertae sedis</taxon>
        <taxon>Rohdeia</taxon>
    </lineage>
</organism>
<evidence type="ECO:0000256" key="2">
    <source>
        <dbReference type="SAM" id="SignalP"/>
    </source>
</evidence>
<name>A0A518CXY9_9BACT</name>
<evidence type="ECO:0000313" key="4">
    <source>
        <dbReference type="Proteomes" id="UP000319342"/>
    </source>
</evidence>
<feature type="region of interest" description="Disordered" evidence="1">
    <location>
        <begin position="23"/>
        <end position="70"/>
    </location>
</feature>
<accession>A0A518CXY9</accession>
<dbReference type="InterPro" id="IPR046357">
    <property type="entry name" value="PPIase_dom_sf"/>
</dbReference>
<feature type="signal peptide" evidence="2">
    <location>
        <begin position="1"/>
        <end position="22"/>
    </location>
</feature>
<feature type="region of interest" description="Disordered" evidence="1">
    <location>
        <begin position="501"/>
        <end position="525"/>
    </location>
</feature>
<keyword evidence="2" id="KW-0732">Signal</keyword>
<feature type="compositionally biased region" description="Polar residues" evidence="1">
    <location>
        <begin position="32"/>
        <end position="45"/>
    </location>
</feature>
<feature type="compositionally biased region" description="Low complexity" evidence="1">
    <location>
        <begin position="59"/>
        <end position="70"/>
    </location>
</feature>
<dbReference type="RefSeq" id="WP_145184933.1">
    <property type="nucleotide sequence ID" value="NZ_CP036290.1"/>
</dbReference>
<dbReference type="OrthoDB" id="9999498at2"/>
<sequence precursor="true">MLCRSFVLLALACAPLMGTATAQEPKADDAPTSGSSKNDITSSPTARPAKRPVAKDATPAAQEPQPQAPATVEVPMPAALADASADEVAQEEEAPAPAIDRSAWPALEGLVIASEEVERAETAAQSYALAPVEVSADEMRRTLVYLIGSKELRSFRLDIEIKAEIDRQLAAGRDPADFEIPDSEIQAVIDTTIEQIKVQYPDLDPVDVLRLNNIHLGNLARMTRQSRLFTKVFLPEDPADWPPITIEALRQGGQAQFVDQLKQSFVDLERRIEAGELTPEQVAQARQGQQSMRQFMAQPVIQALNASAVVETATDGLPVDVVMRVNGRDVATDVVFDEIASRVSPADIELARQWITKCALVERVLAARGYLLDPAAASEAYEAHMAPMRGTMFPPEFFIVQIKGFPSLELYEYYYRYLASYERMIADEITDTTLQQHFNDRGNDMLNVARVGTEVILLSAFDFKSGLWKENGWEEAEARAREVANKLVESGASNWGELQDEYSDFWDPPQPTTPSQGQMPKRKNKGRFAPMSRNELVSQLGENDFTIFVDGVSITDEIFFALPEGKIGGPWKGRLGYYIARITSKSAPQGDRTIDDPEMRDMVRQDLVTVRFKNFAQELVDAAFAGE</sequence>
<dbReference type="Gene3D" id="3.10.50.40">
    <property type="match status" value="1"/>
</dbReference>
<evidence type="ECO:0000256" key="1">
    <source>
        <dbReference type="SAM" id="MobiDB-lite"/>
    </source>
</evidence>
<keyword evidence="4" id="KW-1185">Reference proteome</keyword>
<gene>
    <name evidence="3" type="ORF">Pla163_11790</name>
</gene>
<dbReference type="GO" id="GO:0003755">
    <property type="term" value="F:peptidyl-prolyl cis-trans isomerase activity"/>
    <property type="evidence" value="ECO:0007669"/>
    <property type="project" value="InterPro"/>
</dbReference>